<proteinExistence type="predicted"/>
<dbReference type="KEGG" id="phu:Phum_PHUM455450"/>
<dbReference type="OrthoDB" id="6629392at2759"/>
<protein>
    <submittedName>
        <fullName evidence="3 4">Uncharacterized protein</fullName>
    </submittedName>
</protein>
<dbReference type="RefSeq" id="XP_002429895.1">
    <property type="nucleotide sequence ID" value="XM_002429850.1"/>
</dbReference>
<dbReference type="AlphaFoldDB" id="E0VUV1"/>
<dbReference type="EnsemblMetazoa" id="PHUM455450-RA">
    <property type="protein sequence ID" value="PHUM455450-PA"/>
    <property type="gene ID" value="PHUM455450"/>
</dbReference>
<dbReference type="GeneID" id="8230549"/>
<dbReference type="InParanoid" id="E0VUV1"/>
<feature type="compositionally biased region" description="Basic and acidic residues" evidence="1">
    <location>
        <begin position="184"/>
        <end position="199"/>
    </location>
</feature>
<dbReference type="EMBL" id="AAZO01005541">
    <property type="status" value="NOT_ANNOTATED_CDS"/>
    <property type="molecule type" value="Genomic_DNA"/>
</dbReference>
<feature type="compositionally biased region" description="Basic and acidic residues" evidence="1">
    <location>
        <begin position="48"/>
        <end position="58"/>
    </location>
</feature>
<dbReference type="CTD" id="8230549"/>
<dbReference type="VEuPathDB" id="VectorBase:PHUM455450"/>
<evidence type="ECO:0000256" key="1">
    <source>
        <dbReference type="SAM" id="MobiDB-lite"/>
    </source>
</evidence>
<dbReference type="Proteomes" id="UP000009046">
    <property type="component" value="Unassembled WGS sequence"/>
</dbReference>
<evidence type="ECO:0000313" key="4">
    <source>
        <dbReference type="EnsemblMetazoa" id="PHUM455450-PA"/>
    </source>
</evidence>
<dbReference type="EMBL" id="DS235793">
    <property type="protein sequence ID" value="EEB17157.1"/>
    <property type="molecule type" value="Genomic_DNA"/>
</dbReference>
<accession>E0VUV1</accession>
<feature type="region of interest" description="Disordered" evidence="1">
    <location>
        <begin position="48"/>
        <end position="70"/>
    </location>
</feature>
<feature type="chain" id="PRO_5014570222" evidence="2">
    <location>
        <begin position="21"/>
        <end position="335"/>
    </location>
</feature>
<feature type="region of interest" description="Disordered" evidence="1">
    <location>
        <begin position="169"/>
        <end position="220"/>
    </location>
</feature>
<keyword evidence="2" id="KW-0732">Signal</keyword>
<sequence length="335" mass="35478">MNSLTTIVLFGFCAVGFVKSASLGDALLTVYADPNAVVPENYVELERAKREPEADPTHHKEHHHYHHHHHEVEAVEHVPVVHYETKPETCHKCGGGNVGGGVGATFAQASAGTISSNAGHGGHGGHGGLGGQSASQAAAYNFGPFSASFKIGQPAFDEIVVESTLTVRGKGPRSGKSLITNNTNKEEVKVEESKPKEEESTPQVKVEAVKRSKRSPQRSWGGNYDLLRQFMSRGFSGRIPTVSTSSSQASSNAFNVKTFSGNFGGASSQSHVLGPKGYQGSVGQSASQTYYLPDGSKISVSFGSSQSLNNGEPSYGKSHSLSITYPNGSERVIYA</sequence>
<organism>
    <name type="scientific">Pediculus humanus subsp. corporis</name>
    <name type="common">Body louse</name>
    <dbReference type="NCBI Taxonomy" id="121224"/>
    <lineage>
        <taxon>Eukaryota</taxon>
        <taxon>Metazoa</taxon>
        <taxon>Ecdysozoa</taxon>
        <taxon>Arthropoda</taxon>
        <taxon>Hexapoda</taxon>
        <taxon>Insecta</taxon>
        <taxon>Pterygota</taxon>
        <taxon>Neoptera</taxon>
        <taxon>Paraneoptera</taxon>
        <taxon>Psocodea</taxon>
        <taxon>Troctomorpha</taxon>
        <taxon>Phthiraptera</taxon>
        <taxon>Anoplura</taxon>
        <taxon>Pediculidae</taxon>
        <taxon>Pediculus</taxon>
    </lineage>
</organism>
<name>E0VUV1_PEDHC</name>
<reference evidence="4" key="3">
    <citation type="submission" date="2020-05" db="UniProtKB">
        <authorList>
            <consortium name="EnsemblMetazoa"/>
        </authorList>
    </citation>
    <scope>IDENTIFICATION</scope>
    <source>
        <strain evidence="4">USDA</strain>
    </source>
</reference>
<evidence type="ECO:0000313" key="3">
    <source>
        <dbReference type="EMBL" id="EEB17157.1"/>
    </source>
</evidence>
<feature type="compositionally biased region" description="Basic residues" evidence="1">
    <location>
        <begin position="59"/>
        <end position="69"/>
    </location>
</feature>
<evidence type="ECO:0000256" key="2">
    <source>
        <dbReference type="SAM" id="SignalP"/>
    </source>
</evidence>
<gene>
    <name evidence="4" type="primary">8230549</name>
    <name evidence="3" type="ORF">Phum_PHUM455450</name>
</gene>
<feature type="signal peptide" evidence="2">
    <location>
        <begin position="1"/>
        <end position="20"/>
    </location>
</feature>
<evidence type="ECO:0000313" key="5">
    <source>
        <dbReference type="Proteomes" id="UP000009046"/>
    </source>
</evidence>
<reference evidence="3" key="2">
    <citation type="submission" date="2007-04" db="EMBL/GenBank/DDBJ databases">
        <title>The genome of the human body louse.</title>
        <authorList>
            <consortium name="The Human Body Louse Genome Consortium"/>
            <person name="Kirkness E."/>
            <person name="Walenz B."/>
            <person name="Hass B."/>
            <person name="Bruggner R."/>
            <person name="Strausberg R."/>
        </authorList>
    </citation>
    <scope>NUCLEOTIDE SEQUENCE</scope>
    <source>
        <strain evidence="3">USDA</strain>
    </source>
</reference>
<keyword evidence="5" id="KW-1185">Reference proteome</keyword>
<reference evidence="3" key="1">
    <citation type="submission" date="2007-04" db="EMBL/GenBank/DDBJ databases">
        <title>Annotation of Pediculus humanus corporis strain USDA.</title>
        <authorList>
            <person name="Kirkness E."/>
            <person name="Hannick L."/>
            <person name="Hass B."/>
            <person name="Bruggner R."/>
            <person name="Lawson D."/>
            <person name="Bidwell S."/>
            <person name="Joardar V."/>
            <person name="Caler E."/>
            <person name="Walenz B."/>
            <person name="Inman J."/>
            <person name="Schobel S."/>
            <person name="Galinsky K."/>
            <person name="Amedeo P."/>
            <person name="Strausberg R."/>
        </authorList>
    </citation>
    <scope>NUCLEOTIDE SEQUENCE</scope>
    <source>
        <strain evidence="3">USDA</strain>
    </source>
</reference>
<dbReference type="HOGENOM" id="CLU_829789_0_0_1"/>